<dbReference type="InParanoid" id="A0A1Y1UMP3"/>
<dbReference type="GO" id="GO:1990644">
    <property type="term" value="F:microtubule site clamp"/>
    <property type="evidence" value="ECO:0007669"/>
    <property type="project" value="TreeGrafter"/>
</dbReference>
<feature type="region of interest" description="Disordered" evidence="1">
    <location>
        <begin position="1"/>
        <end position="88"/>
    </location>
</feature>
<dbReference type="GO" id="GO:0045144">
    <property type="term" value="P:meiotic sister chromatid segregation"/>
    <property type="evidence" value="ECO:0007669"/>
    <property type="project" value="TreeGrafter"/>
</dbReference>
<feature type="compositionally biased region" description="Polar residues" evidence="1">
    <location>
        <begin position="1"/>
        <end position="10"/>
    </location>
</feature>
<feature type="compositionally biased region" description="Basic and acidic residues" evidence="1">
    <location>
        <begin position="189"/>
        <end position="198"/>
    </location>
</feature>
<keyword evidence="4" id="KW-1185">Reference proteome</keyword>
<evidence type="ECO:0000313" key="3">
    <source>
        <dbReference type="EMBL" id="ORX39279.1"/>
    </source>
</evidence>
<evidence type="ECO:0000259" key="2">
    <source>
        <dbReference type="Pfam" id="PF12539"/>
    </source>
</evidence>
<dbReference type="GO" id="GO:0051315">
    <property type="term" value="P:attachment of mitotic spindle microtubules to kinetochore"/>
    <property type="evidence" value="ECO:0007669"/>
    <property type="project" value="TreeGrafter"/>
</dbReference>
<dbReference type="STRING" id="4999.A0A1Y1UMP3"/>
<dbReference type="GO" id="GO:0033551">
    <property type="term" value="C:monopolin complex"/>
    <property type="evidence" value="ECO:0007669"/>
    <property type="project" value="InterPro"/>
</dbReference>
<proteinExistence type="predicted"/>
<feature type="compositionally biased region" description="Basic and acidic residues" evidence="1">
    <location>
        <begin position="48"/>
        <end position="63"/>
    </location>
</feature>
<dbReference type="InterPro" id="IPR040349">
    <property type="entry name" value="Csm1/Pcs1"/>
</dbReference>
<dbReference type="Proteomes" id="UP000193218">
    <property type="component" value="Unassembled WGS sequence"/>
</dbReference>
<gene>
    <name evidence="3" type="ORF">BD324DRAFT_619116</name>
</gene>
<evidence type="ECO:0000313" key="4">
    <source>
        <dbReference type="Proteomes" id="UP000193218"/>
    </source>
</evidence>
<dbReference type="RefSeq" id="XP_021873142.1">
    <property type="nucleotide sequence ID" value="XM_022015122.1"/>
</dbReference>
<organism evidence="3 4">
    <name type="scientific">Kockovaella imperatae</name>
    <dbReference type="NCBI Taxonomy" id="4999"/>
    <lineage>
        <taxon>Eukaryota</taxon>
        <taxon>Fungi</taxon>
        <taxon>Dikarya</taxon>
        <taxon>Basidiomycota</taxon>
        <taxon>Agaricomycotina</taxon>
        <taxon>Tremellomycetes</taxon>
        <taxon>Tremellales</taxon>
        <taxon>Cuniculitremaceae</taxon>
        <taxon>Kockovaella</taxon>
    </lineage>
</organism>
<dbReference type="OrthoDB" id="3216420at2759"/>
<dbReference type="Pfam" id="PF12539">
    <property type="entry name" value="Csm1"/>
    <property type="match status" value="1"/>
</dbReference>
<feature type="region of interest" description="Disordered" evidence="1">
    <location>
        <begin position="142"/>
        <end position="164"/>
    </location>
</feature>
<dbReference type="InterPro" id="IPR020981">
    <property type="entry name" value="Csm1/Pcs1_C"/>
</dbReference>
<dbReference type="InterPro" id="IPR038608">
    <property type="entry name" value="Csm1/Pcs1_C_sf"/>
</dbReference>
<dbReference type="EMBL" id="NBSH01000003">
    <property type="protein sequence ID" value="ORX39279.1"/>
    <property type="molecule type" value="Genomic_DNA"/>
</dbReference>
<reference evidence="3 4" key="1">
    <citation type="submission" date="2017-03" db="EMBL/GenBank/DDBJ databases">
        <title>Widespread Adenine N6-methylation of Active Genes in Fungi.</title>
        <authorList>
            <consortium name="DOE Joint Genome Institute"/>
            <person name="Mondo S.J."/>
            <person name="Dannebaum R.O."/>
            <person name="Kuo R.C."/>
            <person name="Louie K.B."/>
            <person name="Bewick A.J."/>
            <person name="Labutti K."/>
            <person name="Haridas S."/>
            <person name="Kuo A."/>
            <person name="Salamov A."/>
            <person name="Ahrendt S.R."/>
            <person name="Lau R."/>
            <person name="Bowen B.P."/>
            <person name="Lipzen A."/>
            <person name="Sullivan W."/>
            <person name="Andreopoulos W.B."/>
            <person name="Clum A."/>
            <person name="Lindquist E."/>
            <person name="Daum C."/>
            <person name="Northen T.R."/>
            <person name="Ramamoorthy G."/>
            <person name="Schmitz R.J."/>
            <person name="Gryganskyi A."/>
            <person name="Culley D."/>
            <person name="Magnuson J."/>
            <person name="James T.Y."/>
            <person name="O'Malley M.A."/>
            <person name="Stajich J.E."/>
            <person name="Spatafora J.W."/>
            <person name="Visel A."/>
            <person name="Grigoriev I.V."/>
        </authorList>
    </citation>
    <scope>NUCLEOTIDE SEQUENCE [LARGE SCALE GENOMIC DNA]</scope>
    <source>
        <strain evidence="3 4">NRRL Y-17943</strain>
    </source>
</reference>
<feature type="compositionally biased region" description="Polar residues" evidence="1">
    <location>
        <begin position="199"/>
        <end position="221"/>
    </location>
</feature>
<feature type="region of interest" description="Disordered" evidence="1">
    <location>
        <begin position="189"/>
        <end position="225"/>
    </location>
</feature>
<dbReference type="CDD" id="cd23787">
    <property type="entry name" value="RWD_CSM1"/>
    <property type="match status" value="1"/>
</dbReference>
<sequence>MPAASSSSTVKRVGKENAPPKRTVKAPKDVEEDDELELSMDNSMSSEDAQKSKTDKRVAELQRRLTAMTAERDRMKTQHGTMSKQFEELSKIRKTEAESVFEKYKEKAAIQSQAQNDIISNLTALNDKLQAKVSSLETALMEMRQSEKVESTSSGPPDPKEIKALKEQLSAAAASLKRKEERLTSLDKDYKAEQDHSRSLQAQLQAAKSGTKLSHSVSTTPDEAEKDAASLRLYEDMTEMAIVNVKVEHGGKGGKEIIYNCIQTREGKSINYKLRAYNQLDPEIAKSKGDNPWVQRIRYHPGVMDQEIDRSFVSRLGVFAQEFTVKREELPSMFQELRKQFDKPDEME</sequence>
<dbReference type="GO" id="GO:0072686">
    <property type="term" value="C:mitotic spindle"/>
    <property type="evidence" value="ECO:0007669"/>
    <property type="project" value="TreeGrafter"/>
</dbReference>
<comment type="caution">
    <text evidence="3">The sequence shown here is derived from an EMBL/GenBank/DDBJ whole genome shotgun (WGS) entry which is preliminary data.</text>
</comment>
<dbReference type="PANTHER" id="PTHR28006:SF1">
    <property type="entry name" value="MONOPOLIN COMPLEX SUBUNIT CSM1"/>
    <property type="match status" value="1"/>
</dbReference>
<evidence type="ECO:0000256" key="1">
    <source>
        <dbReference type="SAM" id="MobiDB-lite"/>
    </source>
</evidence>
<name>A0A1Y1UMP3_9TREE</name>
<dbReference type="Gene3D" id="3.90.1150.80">
    <property type="match status" value="1"/>
</dbReference>
<dbReference type="GO" id="GO:0005730">
    <property type="term" value="C:nucleolus"/>
    <property type="evidence" value="ECO:0007669"/>
    <property type="project" value="TreeGrafter"/>
</dbReference>
<dbReference type="AlphaFoldDB" id="A0A1Y1UMP3"/>
<dbReference type="GO" id="GO:0034506">
    <property type="term" value="C:chromosome, centromeric core domain"/>
    <property type="evidence" value="ECO:0007669"/>
    <property type="project" value="TreeGrafter"/>
</dbReference>
<protein>
    <recommendedName>
        <fullName evidence="2">Monopolin complex subunit Csm1/Pcs1 C-terminal domain-containing protein</fullName>
    </recommendedName>
</protein>
<dbReference type="PANTHER" id="PTHR28006">
    <property type="entry name" value="MONOPOLIN COMPLEX SUBUNIT CSM1"/>
    <property type="match status" value="1"/>
</dbReference>
<feature type="domain" description="Monopolin complex subunit Csm1/Pcs1 C-terminal" evidence="2">
    <location>
        <begin position="232"/>
        <end position="316"/>
    </location>
</feature>
<accession>A0A1Y1UMP3</accession>
<dbReference type="GeneID" id="33556930"/>